<reference evidence="2 3" key="2">
    <citation type="journal article" date="2010" name="Stand. Genomic Sci.">
        <title>Complete genome sequence of Sebaldella termitidis type strain (NCTC 11300).</title>
        <authorList>
            <person name="Harmon-Smith M."/>
            <person name="Celia L."/>
            <person name="Chertkov O."/>
            <person name="Lapidus A."/>
            <person name="Copeland A."/>
            <person name="Glavina Del Rio T."/>
            <person name="Nolan M."/>
            <person name="Lucas S."/>
            <person name="Tice H."/>
            <person name="Cheng J.F."/>
            <person name="Han C."/>
            <person name="Detter J.C."/>
            <person name="Bruce D."/>
            <person name="Goodwin L."/>
            <person name="Pitluck S."/>
            <person name="Pati A."/>
            <person name="Liolios K."/>
            <person name="Ivanova N."/>
            <person name="Mavromatis K."/>
            <person name="Mikhailova N."/>
            <person name="Chen A."/>
            <person name="Palaniappan K."/>
            <person name="Land M."/>
            <person name="Hauser L."/>
            <person name="Chang Y.J."/>
            <person name="Jeffries C.D."/>
            <person name="Brettin T."/>
            <person name="Goker M."/>
            <person name="Beck B."/>
            <person name="Bristow J."/>
            <person name="Eisen J.A."/>
            <person name="Markowitz V."/>
            <person name="Hugenholtz P."/>
            <person name="Kyrpides N.C."/>
            <person name="Klenk H.P."/>
            <person name="Chen F."/>
        </authorList>
    </citation>
    <scope>NUCLEOTIDE SEQUENCE [LARGE SCALE GENOMIC DNA]</scope>
    <source>
        <strain evidence="3">ATCC 33386 / NCTC 11300</strain>
    </source>
</reference>
<keyword evidence="1" id="KW-0812">Transmembrane</keyword>
<accession>D1AN17</accession>
<dbReference type="Proteomes" id="UP000000845">
    <property type="component" value="Chromosome"/>
</dbReference>
<name>D1AN17_SEBTE</name>
<dbReference type="HOGENOM" id="CLU_200241_1_0_0"/>
<dbReference type="AlphaFoldDB" id="D1AN17"/>
<proteinExistence type="predicted"/>
<dbReference type="Pfam" id="PF14079">
    <property type="entry name" value="DUF4260"/>
    <property type="match status" value="1"/>
</dbReference>
<keyword evidence="1" id="KW-0472">Membrane</keyword>
<dbReference type="EMBL" id="CP001739">
    <property type="protein sequence ID" value="ACZ07393.1"/>
    <property type="molecule type" value="Genomic_DNA"/>
</dbReference>
<sequence>MVKFILKLESLCFFLLLIIGFIMKNNLIVSFGVIYGSHISFDRMIGYGLKYNDSFKNTHLSNI</sequence>
<dbReference type="RefSeq" id="WP_012859991.1">
    <property type="nucleotide sequence ID" value="NC_013517.1"/>
</dbReference>
<evidence type="ECO:0000313" key="2">
    <source>
        <dbReference type="EMBL" id="ACZ07393.1"/>
    </source>
</evidence>
<evidence type="ECO:0000313" key="3">
    <source>
        <dbReference type="Proteomes" id="UP000000845"/>
    </source>
</evidence>
<reference evidence="3" key="1">
    <citation type="submission" date="2009-09" db="EMBL/GenBank/DDBJ databases">
        <title>The complete chromosome of Sebaldella termitidis ATCC 33386.</title>
        <authorList>
            <consortium name="US DOE Joint Genome Institute (JGI-PGF)"/>
            <person name="Lucas S."/>
            <person name="Copeland A."/>
            <person name="Lapidus A."/>
            <person name="Glavina del Rio T."/>
            <person name="Dalin E."/>
            <person name="Tice H."/>
            <person name="Bruce D."/>
            <person name="Goodwin L."/>
            <person name="Pitluck S."/>
            <person name="Kyrpides N."/>
            <person name="Mavromatis K."/>
            <person name="Ivanova N."/>
            <person name="Mikhailova N."/>
            <person name="Sims D."/>
            <person name="Meincke L."/>
            <person name="Brettin T."/>
            <person name="Detter J.C."/>
            <person name="Han C."/>
            <person name="Larimer F."/>
            <person name="Land M."/>
            <person name="Hauser L."/>
            <person name="Markowitz V."/>
            <person name="Cheng J.F."/>
            <person name="Hugenholtz P."/>
            <person name="Woyke T."/>
            <person name="Wu D."/>
            <person name="Eisen J.A."/>
        </authorList>
    </citation>
    <scope>NUCLEOTIDE SEQUENCE [LARGE SCALE GENOMIC DNA]</scope>
    <source>
        <strain evidence="3">ATCC 33386 / NCTC 11300</strain>
    </source>
</reference>
<dbReference type="InterPro" id="IPR025356">
    <property type="entry name" value="DUF4260"/>
</dbReference>
<keyword evidence="3" id="KW-1185">Reference proteome</keyword>
<keyword evidence="1" id="KW-1133">Transmembrane helix</keyword>
<evidence type="ECO:0008006" key="4">
    <source>
        <dbReference type="Google" id="ProtNLM"/>
    </source>
</evidence>
<evidence type="ECO:0000256" key="1">
    <source>
        <dbReference type="SAM" id="Phobius"/>
    </source>
</evidence>
<feature type="transmembrane region" description="Helical" evidence="1">
    <location>
        <begin position="12"/>
        <end position="35"/>
    </location>
</feature>
<organism evidence="2 3">
    <name type="scientific">Sebaldella termitidis (strain ATCC 33386 / NCTC 11300)</name>
    <dbReference type="NCBI Taxonomy" id="526218"/>
    <lineage>
        <taxon>Bacteria</taxon>
        <taxon>Fusobacteriati</taxon>
        <taxon>Fusobacteriota</taxon>
        <taxon>Fusobacteriia</taxon>
        <taxon>Fusobacteriales</taxon>
        <taxon>Leptotrichiaceae</taxon>
        <taxon>Sebaldella</taxon>
    </lineage>
</organism>
<gene>
    <name evidence="2" type="ordered locus">Sterm_0519</name>
</gene>
<dbReference type="KEGG" id="str:Sterm_0519"/>
<protein>
    <recommendedName>
        <fullName evidence="4">DUF4260 domain-containing protein</fullName>
    </recommendedName>
</protein>